<sequence length="359" mass="40976">MIAKAELGNLNKLAKKLRASRKSNGALSLASLEIRFNIDSETHDPINVEAKQVLETNSLVEEFMLLANCVVAQRIYEEFPSCALLRRHPVPPTSNYEPLVKAAASRGFEILVDSGPALSQSLERAKLPDNPYFNTMLRILTTRCMTQAVYFCAGSVEKKQFYHFGLASPIYTHFTSPIRRYADLMVHRFLASAIHAHDTYSEMLDFEKQESLCRNLNYRHKQAQLASRASVLSNTHLFFKNKREDLEAYILGVRRNALQVLVPKYGLESAVLLKKGQHPFTYDEQNGALTFNDICLRMFDKVTVQLSVDDTDPQHYKLKLQLVEPKVDNFSVEPLFDISADDDVTNRRENEQPVKKFKK</sequence>
<dbReference type="AlphaFoldDB" id="A0A915JEX0"/>
<evidence type="ECO:0000313" key="7">
    <source>
        <dbReference type="WBParaSite" id="nRc.2.0.1.t24739-RA"/>
    </source>
</evidence>
<proteinExistence type="predicted"/>
<evidence type="ECO:0000256" key="1">
    <source>
        <dbReference type="ARBA" id="ARBA00004123"/>
    </source>
</evidence>
<dbReference type="InterPro" id="IPR012340">
    <property type="entry name" value="NA-bd_OB-fold"/>
</dbReference>
<keyword evidence="3" id="KW-0271">Exosome</keyword>
<dbReference type="PANTHER" id="PTHR23355:SF35">
    <property type="entry name" value="EXOSOME COMPLEX EXONUCLEASE RRP44"/>
    <property type="match status" value="1"/>
</dbReference>
<keyword evidence="6" id="KW-1185">Reference proteome</keyword>
<dbReference type="InterPro" id="IPR050180">
    <property type="entry name" value="RNR_Ribonuclease"/>
</dbReference>
<organism evidence="6 7">
    <name type="scientific">Romanomermis culicivorax</name>
    <name type="common">Nematode worm</name>
    <dbReference type="NCBI Taxonomy" id="13658"/>
    <lineage>
        <taxon>Eukaryota</taxon>
        <taxon>Metazoa</taxon>
        <taxon>Ecdysozoa</taxon>
        <taxon>Nematoda</taxon>
        <taxon>Enoplea</taxon>
        <taxon>Dorylaimia</taxon>
        <taxon>Mermithida</taxon>
        <taxon>Mermithoidea</taxon>
        <taxon>Mermithidae</taxon>
        <taxon>Romanomermis</taxon>
    </lineage>
</organism>
<dbReference type="Proteomes" id="UP000887565">
    <property type="component" value="Unplaced"/>
</dbReference>
<dbReference type="GO" id="GO:0016075">
    <property type="term" value="P:rRNA catabolic process"/>
    <property type="evidence" value="ECO:0007669"/>
    <property type="project" value="TreeGrafter"/>
</dbReference>
<dbReference type="InterPro" id="IPR001900">
    <property type="entry name" value="RNase_II/R"/>
</dbReference>
<dbReference type="Pfam" id="PF00773">
    <property type="entry name" value="RNB"/>
    <property type="match status" value="1"/>
</dbReference>
<protein>
    <submittedName>
        <fullName evidence="7">Ribonuclease II/R domain-containing protein</fullName>
    </submittedName>
</protein>
<evidence type="ECO:0000313" key="6">
    <source>
        <dbReference type="Proteomes" id="UP000887565"/>
    </source>
</evidence>
<dbReference type="GO" id="GO:0003723">
    <property type="term" value="F:RNA binding"/>
    <property type="evidence" value="ECO:0007669"/>
    <property type="project" value="InterPro"/>
</dbReference>
<dbReference type="OMA" id="NDICLRM"/>
<dbReference type="InterPro" id="IPR033770">
    <property type="entry name" value="RRP44_S1"/>
</dbReference>
<evidence type="ECO:0000256" key="3">
    <source>
        <dbReference type="ARBA" id="ARBA00022835"/>
    </source>
</evidence>
<dbReference type="FunFam" id="2.40.50.140:FF:000125">
    <property type="entry name" value="exosome complex exonuclease RRP44 isoform X1"/>
    <property type="match status" value="1"/>
</dbReference>
<accession>A0A915JEX0</accession>
<dbReference type="SUPFAM" id="SSF50249">
    <property type="entry name" value="Nucleic acid-binding proteins"/>
    <property type="match status" value="2"/>
</dbReference>
<dbReference type="Pfam" id="PF17215">
    <property type="entry name" value="Rrp44_S1"/>
    <property type="match status" value="1"/>
</dbReference>
<dbReference type="GO" id="GO:0071031">
    <property type="term" value="P:nuclear mRNA surveillance of mRNA 3'-end processing"/>
    <property type="evidence" value="ECO:0007669"/>
    <property type="project" value="TreeGrafter"/>
</dbReference>
<dbReference type="GO" id="GO:0000176">
    <property type="term" value="C:nuclear exosome (RNase complex)"/>
    <property type="evidence" value="ECO:0007669"/>
    <property type="project" value="TreeGrafter"/>
</dbReference>
<dbReference type="PROSITE" id="PS01175">
    <property type="entry name" value="RIBONUCLEASE_II"/>
    <property type="match status" value="1"/>
</dbReference>
<dbReference type="GO" id="GO:0006364">
    <property type="term" value="P:rRNA processing"/>
    <property type="evidence" value="ECO:0007669"/>
    <property type="project" value="UniProtKB-KW"/>
</dbReference>
<reference evidence="7" key="1">
    <citation type="submission" date="2022-11" db="UniProtKB">
        <authorList>
            <consortium name="WormBaseParasite"/>
        </authorList>
    </citation>
    <scope>IDENTIFICATION</scope>
</reference>
<dbReference type="GO" id="GO:0000175">
    <property type="term" value="F:3'-5'-RNA exonuclease activity"/>
    <property type="evidence" value="ECO:0007669"/>
    <property type="project" value="TreeGrafter"/>
</dbReference>
<evidence type="ECO:0000259" key="5">
    <source>
        <dbReference type="SMART" id="SM00955"/>
    </source>
</evidence>
<feature type="domain" description="RNB" evidence="5">
    <location>
        <begin position="1"/>
        <end position="196"/>
    </location>
</feature>
<dbReference type="SMART" id="SM00955">
    <property type="entry name" value="RNB"/>
    <property type="match status" value="1"/>
</dbReference>
<name>A0A915JEX0_ROMCU</name>
<dbReference type="GO" id="GO:0004519">
    <property type="term" value="F:endonuclease activity"/>
    <property type="evidence" value="ECO:0007669"/>
    <property type="project" value="TreeGrafter"/>
</dbReference>
<keyword evidence="2" id="KW-0698">rRNA processing</keyword>
<comment type="subcellular location">
    <subcellularLocation>
        <location evidence="1">Nucleus</location>
    </subcellularLocation>
</comment>
<keyword evidence="4" id="KW-0539">Nucleus</keyword>
<dbReference type="Gene3D" id="2.40.50.140">
    <property type="entry name" value="Nucleic acid-binding proteins"/>
    <property type="match status" value="1"/>
</dbReference>
<dbReference type="InterPro" id="IPR022966">
    <property type="entry name" value="RNase_II/R_CS"/>
</dbReference>
<evidence type="ECO:0000256" key="2">
    <source>
        <dbReference type="ARBA" id="ARBA00022552"/>
    </source>
</evidence>
<dbReference type="GO" id="GO:0000177">
    <property type="term" value="C:cytoplasmic exosome (RNase complex)"/>
    <property type="evidence" value="ECO:0007669"/>
    <property type="project" value="TreeGrafter"/>
</dbReference>
<evidence type="ECO:0000256" key="4">
    <source>
        <dbReference type="ARBA" id="ARBA00023242"/>
    </source>
</evidence>
<dbReference type="WBParaSite" id="nRc.2.0.1.t24739-RA">
    <property type="protein sequence ID" value="nRc.2.0.1.t24739-RA"/>
    <property type="gene ID" value="nRc.2.0.1.g24739"/>
</dbReference>
<dbReference type="PANTHER" id="PTHR23355">
    <property type="entry name" value="RIBONUCLEASE"/>
    <property type="match status" value="1"/>
</dbReference>